<sequence>MGEALKILNAILPNLYHERTMILQQNHRSSRPTTHLISTAADRPLLADRSLFLLQAARRHTLTHHARRLGSSGKYS</sequence>
<comment type="caution">
    <text evidence="1">The sequence shown here is derived from an EMBL/GenBank/DDBJ whole genome shotgun (WGS) entry which is preliminary data.</text>
</comment>
<evidence type="ECO:0000313" key="1">
    <source>
        <dbReference type="EMBL" id="MEO2216028.1"/>
    </source>
</evidence>
<accession>A0ABV0FA84</accession>
<dbReference type="RefSeq" id="WP_347369681.1">
    <property type="nucleotide sequence ID" value="NZ_JBDOJC010000001.1"/>
</dbReference>
<gene>
    <name evidence="1" type="ORF">ABGV49_02970</name>
</gene>
<dbReference type="EMBL" id="JBDOJC010000001">
    <property type="protein sequence ID" value="MEO2216028.1"/>
    <property type="molecule type" value="Genomic_DNA"/>
</dbReference>
<keyword evidence="2" id="KW-1185">Reference proteome</keyword>
<organism evidence="1 2">
    <name type="scientific">Chromobacterium vaccinii</name>
    <dbReference type="NCBI Taxonomy" id="1108595"/>
    <lineage>
        <taxon>Bacteria</taxon>
        <taxon>Pseudomonadati</taxon>
        <taxon>Pseudomonadota</taxon>
        <taxon>Betaproteobacteria</taxon>
        <taxon>Neisseriales</taxon>
        <taxon>Chromobacteriaceae</taxon>
        <taxon>Chromobacterium</taxon>
    </lineage>
</organism>
<name>A0ABV0FA84_9NEIS</name>
<reference evidence="1 2" key="1">
    <citation type="submission" date="2024-05" db="EMBL/GenBank/DDBJ databases">
        <authorList>
            <person name="De Oliveira J.P."/>
            <person name="Noriler S.A."/>
            <person name="De Oliveira A.G."/>
            <person name="Sipoli D.S."/>
        </authorList>
    </citation>
    <scope>NUCLEOTIDE SEQUENCE [LARGE SCALE GENOMIC DNA]</scope>
    <source>
        <strain evidence="1 2">LABIM189</strain>
    </source>
</reference>
<dbReference type="Proteomes" id="UP001455709">
    <property type="component" value="Unassembled WGS sequence"/>
</dbReference>
<evidence type="ECO:0000313" key="2">
    <source>
        <dbReference type="Proteomes" id="UP001455709"/>
    </source>
</evidence>
<proteinExistence type="predicted"/>
<protein>
    <submittedName>
        <fullName evidence="1">Uncharacterized protein</fullName>
    </submittedName>
</protein>